<dbReference type="InterPro" id="IPR011006">
    <property type="entry name" value="CheY-like_superfamily"/>
</dbReference>
<dbReference type="InterPro" id="IPR001867">
    <property type="entry name" value="OmpR/PhoB-type_DNA-bd"/>
</dbReference>
<reference evidence="11" key="1">
    <citation type="journal article" date="2014" name="FEMS Microbiol. Lett.">
        <title>Draft Genomic DNA Sequence of the Facultatively Methylotrophic Bacterium Acidomonas methanolica type strain MB58.</title>
        <authorList>
            <person name="Higashiura N."/>
            <person name="Hadano H."/>
            <person name="Hirakawa H."/>
            <person name="Matsutani M."/>
            <person name="Takabe S."/>
            <person name="Matsushita K."/>
            <person name="Azuma Y."/>
        </authorList>
    </citation>
    <scope>NUCLEOTIDE SEQUENCE [LARGE SCALE GENOMIC DNA]</scope>
    <source>
        <strain evidence="11">MB58</strain>
    </source>
</reference>
<dbReference type="GO" id="GO:0006355">
    <property type="term" value="P:regulation of DNA-templated transcription"/>
    <property type="evidence" value="ECO:0007669"/>
    <property type="project" value="InterPro"/>
</dbReference>
<evidence type="ECO:0000313" key="10">
    <source>
        <dbReference type="EMBL" id="GAJ28801.1"/>
    </source>
</evidence>
<dbReference type="PROSITE" id="PS51755">
    <property type="entry name" value="OMPR_PHOB"/>
    <property type="match status" value="1"/>
</dbReference>
<dbReference type="InterPro" id="IPR001789">
    <property type="entry name" value="Sig_transdc_resp-reg_receiver"/>
</dbReference>
<keyword evidence="5" id="KW-0804">Transcription</keyword>
<dbReference type="SMART" id="SM00862">
    <property type="entry name" value="Trans_reg_C"/>
    <property type="match status" value="1"/>
</dbReference>
<sequence>MLVVDDDRRLLRLLQRYLGEQGYRVTTAEGAEQARQILSVMAPDALVLDVTMPGETGLELTRFLREAGHVLPVLLLTARGEPADRIEGLEAGADDYLGKPFEPRELALRLRAHLRRRAPVSVGAPRLVRLGRLEFDTERGLLTGPDGSVHLTGGEAALLGAMTRRLGEVMTREEIAETLELDEIGERAVDVQVTRLRRRIEPDSREPRFLQTVRGKGYVLKPGA</sequence>
<keyword evidence="11" id="KW-1185">Reference proteome</keyword>
<keyword evidence="1 6" id="KW-0597">Phosphoprotein</keyword>
<dbReference type="Proteomes" id="UP000019760">
    <property type="component" value="Unassembled WGS sequence"/>
</dbReference>
<dbReference type="SUPFAM" id="SSF46894">
    <property type="entry name" value="C-terminal effector domain of the bipartite response regulators"/>
    <property type="match status" value="1"/>
</dbReference>
<dbReference type="GO" id="GO:0000976">
    <property type="term" value="F:transcription cis-regulatory region binding"/>
    <property type="evidence" value="ECO:0007669"/>
    <property type="project" value="TreeGrafter"/>
</dbReference>
<reference evidence="10 11" key="2">
    <citation type="journal article" date="2014" name="FEMS Microbiol. Lett.">
        <title>Draft genomic DNA sequence of the facultatively methylotrophic bacterium Acidomonas methanolica type strain MB58.</title>
        <authorList>
            <person name="Higashiura N."/>
            <person name="Hadano H."/>
            <person name="Hirakawa H."/>
            <person name="Matsutani M."/>
            <person name="Takabe S."/>
            <person name="Matsushita K."/>
            <person name="Azuma Y."/>
        </authorList>
    </citation>
    <scope>NUCLEOTIDE SEQUENCE [LARGE SCALE GENOMIC DNA]</scope>
    <source>
        <strain evidence="10 11">MB58</strain>
    </source>
</reference>
<evidence type="ECO:0000256" key="4">
    <source>
        <dbReference type="ARBA" id="ARBA00023125"/>
    </source>
</evidence>
<accession>A0A023D4R8</accession>
<dbReference type="Gene3D" id="3.40.50.2300">
    <property type="match status" value="1"/>
</dbReference>
<name>A0A023D4R8_ACIMT</name>
<evidence type="ECO:0000256" key="2">
    <source>
        <dbReference type="ARBA" id="ARBA00023012"/>
    </source>
</evidence>
<dbReference type="InterPro" id="IPR016032">
    <property type="entry name" value="Sig_transdc_resp-reg_C-effctor"/>
</dbReference>
<dbReference type="Gene3D" id="6.10.250.690">
    <property type="match status" value="1"/>
</dbReference>
<evidence type="ECO:0000259" key="9">
    <source>
        <dbReference type="PROSITE" id="PS51755"/>
    </source>
</evidence>
<dbReference type="CDD" id="cd00383">
    <property type="entry name" value="trans_reg_C"/>
    <property type="match status" value="1"/>
</dbReference>
<evidence type="ECO:0000256" key="7">
    <source>
        <dbReference type="PROSITE-ProRule" id="PRU01091"/>
    </source>
</evidence>
<evidence type="ECO:0000259" key="8">
    <source>
        <dbReference type="PROSITE" id="PS50110"/>
    </source>
</evidence>
<feature type="domain" description="Response regulatory" evidence="8">
    <location>
        <begin position="1"/>
        <end position="114"/>
    </location>
</feature>
<evidence type="ECO:0000313" key="11">
    <source>
        <dbReference type="Proteomes" id="UP000019760"/>
    </source>
</evidence>
<feature type="modified residue" description="4-aspartylphosphate" evidence="6">
    <location>
        <position position="49"/>
    </location>
</feature>
<dbReference type="GO" id="GO:0000156">
    <property type="term" value="F:phosphorelay response regulator activity"/>
    <property type="evidence" value="ECO:0007669"/>
    <property type="project" value="TreeGrafter"/>
</dbReference>
<keyword evidence="3" id="KW-0805">Transcription regulation</keyword>
<gene>
    <name evidence="10" type="ORF">Amme_038_050</name>
</gene>
<dbReference type="AlphaFoldDB" id="A0A023D4R8"/>
<dbReference type="CDD" id="cd17574">
    <property type="entry name" value="REC_OmpR"/>
    <property type="match status" value="1"/>
</dbReference>
<evidence type="ECO:0000256" key="3">
    <source>
        <dbReference type="ARBA" id="ARBA00023015"/>
    </source>
</evidence>
<dbReference type="PANTHER" id="PTHR48111:SF4">
    <property type="entry name" value="DNA-BINDING DUAL TRANSCRIPTIONAL REGULATOR OMPR"/>
    <property type="match status" value="1"/>
</dbReference>
<dbReference type="Pfam" id="PF00486">
    <property type="entry name" value="Trans_reg_C"/>
    <property type="match status" value="1"/>
</dbReference>
<dbReference type="Gene3D" id="1.10.10.10">
    <property type="entry name" value="Winged helix-like DNA-binding domain superfamily/Winged helix DNA-binding domain"/>
    <property type="match status" value="1"/>
</dbReference>
<dbReference type="SMART" id="SM00448">
    <property type="entry name" value="REC"/>
    <property type="match status" value="1"/>
</dbReference>
<dbReference type="Pfam" id="PF00072">
    <property type="entry name" value="Response_reg"/>
    <property type="match status" value="1"/>
</dbReference>
<dbReference type="GO" id="GO:0032993">
    <property type="term" value="C:protein-DNA complex"/>
    <property type="evidence" value="ECO:0007669"/>
    <property type="project" value="TreeGrafter"/>
</dbReference>
<proteinExistence type="predicted"/>
<keyword evidence="4 7" id="KW-0238">DNA-binding</keyword>
<evidence type="ECO:0000256" key="6">
    <source>
        <dbReference type="PROSITE-ProRule" id="PRU00169"/>
    </source>
</evidence>
<dbReference type="PANTHER" id="PTHR48111">
    <property type="entry name" value="REGULATOR OF RPOS"/>
    <property type="match status" value="1"/>
</dbReference>
<organism evidence="10 11">
    <name type="scientific">Acidomonas methanolica NBRC 104435</name>
    <dbReference type="NCBI Taxonomy" id="1231351"/>
    <lineage>
        <taxon>Bacteria</taxon>
        <taxon>Pseudomonadati</taxon>
        <taxon>Pseudomonadota</taxon>
        <taxon>Alphaproteobacteria</taxon>
        <taxon>Acetobacterales</taxon>
        <taxon>Acetobacteraceae</taxon>
        <taxon>Acidomonas</taxon>
    </lineage>
</organism>
<protein>
    <submittedName>
        <fullName evidence="10">Two component transcriptional regulator</fullName>
    </submittedName>
</protein>
<evidence type="ECO:0000256" key="1">
    <source>
        <dbReference type="ARBA" id="ARBA00022553"/>
    </source>
</evidence>
<dbReference type="PROSITE" id="PS50110">
    <property type="entry name" value="RESPONSE_REGULATORY"/>
    <property type="match status" value="1"/>
</dbReference>
<comment type="caution">
    <text evidence="10">The sequence shown here is derived from an EMBL/GenBank/DDBJ whole genome shotgun (WGS) entry which is preliminary data.</text>
</comment>
<dbReference type="EMBL" id="BAND01000038">
    <property type="protein sequence ID" value="GAJ28801.1"/>
    <property type="molecule type" value="Genomic_DNA"/>
</dbReference>
<evidence type="ECO:0000256" key="5">
    <source>
        <dbReference type="ARBA" id="ARBA00023163"/>
    </source>
</evidence>
<keyword evidence="2" id="KW-0902">Two-component regulatory system</keyword>
<dbReference type="GO" id="GO:0005829">
    <property type="term" value="C:cytosol"/>
    <property type="evidence" value="ECO:0007669"/>
    <property type="project" value="TreeGrafter"/>
</dbReference>
<dbReference type="InterPro" id="IPR036388">
    <property type="entry name" value="WH-like_DNA-bd_sf"/>
</dbReference>
<dbReference type="InterPro" id="IPR039420">
    <property type="entry name" value="WalR-like"/>
</dbReference>
<feature type="domain" description="OmpR/PhoB-type" evidence="9">
    <location>
        <begin position="125"/>
        <end position="222"/>
    </location>
</feature>
<feature type="DNA-binding region" description="OmpR/PhoB-type" evidence="7">
    <location>
        <begin position="125"/>
        <end position="222"/>
    </location>
</feature>
<dbReference type="SUPFAM" id="SSF52172">
    <property type="entry name" value="CheY-like"/>
    <property type="match status" value="1"/>
</dbReference>